<evidence type="ECO:0000256" key="1">
    <source>
        <dbReference type="SAM" id="Coils"/>
    </source>
</evidence>
<proteinExistence type="predicted"/>
<name>A0A834HA84_RHOSS</name>
<sequence>MDPELGNSSIHFKRKRVLTNEECQAIFDILVVRSGNGKVTGALFKEIAESFFICDKTDHRIWEQGLACVYNGSMVDVSSKLQGRVDRKRVQINVNQFTSVIRPHSNALKPYLSEESKKARLRFCISMLEPNTLKAQPMFKNMYNYVHIDEKWFYMSCESEQYYLLPEEPEPHRTCKSKRFITKVKFLATVARPRFDANRNPIFSGKIGIFPFTYKEPAKRSSKNRAIGTLETKAITAGTKEITRSCLIEKVLPAIRSKWPRSGAVETIYLQQDNARPHIHGSDPKFLEAASRDGFDMPLSFQPPSSPDMNVLDLGFFSLIQSLQHQQAPSTIDQLVGAVEKSFEELSPDNLDHVFLSLQASMIEETQFTAEMGSIPKKPPCGGNFTMEEDKLLMSTWLNTSMDPIQATGGKKRRAGAVISGATDDRKNKDITSSTQFAGALDEIKECKTKLVEKTLEMLEKTCDQEEEKIRIKKERLEMDKFKEDERVMMMDLNGLSEEQQEFYTYRKMEILEKRRVK</sequence>
<dbReference type="Pfam" id="PF24964">
    <property type="entry name" value="DUF7769"/>
    <property type="match status" value="1"/>
</dbReference>
<organism evidence="4 5">
    <name type="scientific">Rhododendron simsii</name>
    <name type="common">Sims's rhododendron</name>
    <dbReference type="NCBI Taxonomy" id="118357"/>
    <lineage>
        <taxon>Eukaryota</taxon>
        <taxon>Viridiplantae</taxon>
        <taxon>Streptophyta</taxon>
        <taxon>Embryophyta</taxon>
        <taxon>Tracheophyta</taxon>
        <taxon>Spermatophyta</taxon>
        <taxon>Magnoliopsida</taxon>
        <taxon>eudicotyledons</taxon>
        <taxon>Gunneridae</taxon>
        <taxon>Pentapetalae</taxon>
        <taxon>asterids</taxon>
        <taxon>Ericales</taxon>
        <taxon>Ericaceae</taxon>
        <taxon>Ericoideae</taxon>
        <taxon>Rhodoreae</taxon>
        <taxon>Rhododendron</taxon>
    </lineage>
</organism>
<dbReference type="Proteomes" id="UP000626092">
    <property type="component" value="Unassembled WGS sequence"/>
</dbReference>
<evidence type="ECO:0000259" key="2">
    <source>
        <dbReference type="Pfam" id="PF14303"/>
    </source>
</evidence>
<dbReference type="GO" id="GO:0003676">
    <property type="term" value="F:nucleic acid binding"/>
    <property type="evidence" value="ECO:0007669"/>
    <property type="project" value="InterPro"/>
</dbReference>
<evidence type="ECO:0008006" key="6">
    <source>
        <dbReference type="Google" id="ProtNLM"/>
    </source>
</evidence>
<dbReference type="Pfam" id="PF14303">
    <property type="entry name" value="NAM-associated"/>
    <property type="match status" value="1"/>
</dbReference>
<protein>
    <recommendedName>
        <fullName evidence="6">Transposase</fullName>
    </recommendedName>
</protein>
<accession>A0A834HA84</accession>
<dbReference type="InterPro" id="IPR036397">
    <property type="entry name" value="RNaseH_sf"/>
</dbReference>
<dbReference type="EMBL" id="WJXA01000002">
    <property type="protein sequence ID" value="KAF7150094.1"/>
    <property type="molecule type" value="Genomic_DNA"/>
</dbReference>
<reference evidence="4" key="1">
    <citation type="submission" date="2019-11" db="EMBL/GenBank/DDBJ databases">
        <authorList>
            <person name="Liu Y."/>
            <person name="Hou J."/>
            <person name="Li T.-Q."/>
            <person name="Guan C.-H."/>
            <person name="Wu X."/>
            <person name="Wu H.-Z."/>
            <person name="Ling F."/>
            <person name="Zhang R."/>
            <person name="Shi X.-G."/>
            <person name="Ren J.-P."/>
            <person name="Chen E.-F."/>
            <person name="Sun J.-M."/>
        </authorList>
    </citation>
    <scope>NUCLEOTIDE SEQUENCE</scope>
    <source>
        <strain evidence="4">Adult_tree_wgs_1</strain>
        <tissue evidence="4">Leaves</tissue>
    </source>
</reference>
<evidence type="ECO:0000313" key="5">
    <source>
        <dbReference type="Proteomes" id="UP000626092"/>
    </source>
</evidence>
<dbReference type="AlphaFoldDB" id="A0A834HA84"/>
<evidence type="ECO:0000259" key="3">
    <source>
        <dbReference type="Pfam" id="PF24964"/>
    </source>
</evidence>
<keyword evidence="5" id="KW-1185">Reference proteome</keyword>
<keyword evidence="1" id="KW-0175">Coiled coil</keyword>
<evidence type="ECO:0000313" key="4">
    <source>
        <dbReference type="EMBL" id="KAF7150094.1"/>
    </source>
</evidence>
<dbReference type="InterPro" id="IPR056671">
    <property type="entry name" value="DUF7769"/>
</dbReference>
<feature type="domain" description="DUF7769" evidence="3">
    <location>
        <begin position="18"/>
        <end position="71"/>
    </location>
</feature>
<dbReference type="Gene3D" id="3.30.420.10">
    <property type="entry name" value="Ribonuclease H-like superfamily/Ribonuclease H"/>
    <property type="match status" value="1"/>
</dbReference>
<gene>
    <name evidence="4" type="ORF">RHSIM_Rhsim02G0188200</name>
</gene>
<comment type="caution">
    <text evidence="4">The sequence shown here is derived from an EMBL/GenBank/DDBJ whole genome shotgun (WGS) entry which is preliminary data.</text>
</comment>
<dbReference type="OrthoDB" id="155387at2759"/>
<dbReference type="PANTHER" id="PTHR47169">
    <property type="entry name" value="OS01G0541250 PROTEIN"/>
    <property type="match status" value="1"/>
</dbReference>
<feature type="domain" description="No apical meristem-associated C-terminal" evidence="2">
    <location>
        <begin position="445"/>
        <end position="511"/>
    </location>
</feature>
<feature type="coiled-coil region" evidence="1">
    <location>
        <begin position="449"/>
        <end position="485"/>
    </location>
</feature>
<dbReference type="InterPro" id="IPR029466">
    <property type="entry name" value="NAM-associated_C"/>
</dbReference>
<dbReference type="PANTHER" id="PTHR47169:SF2">
    <property type="entry name" value="OS01G0541250 PROTEIN"/>
    <property type="match status" value="1"/>
</dbReference>